<accession>A0A1T5K4U2</accession>
<dbReference type="EMBL" id="FUZV01000001">
    <property type="protein sequence ID" value="SKC58631.1"/>
    <property type="molecule type" value="Genomic_DNA"/>
</dbReference>
<sequence length="245" mass="27123">MNSYIRIALTSVFCLSMAPMANAQTQVHGTRVIYPAEEREVTVSVDNVGKTPRLLQVWVDDGKENTTAETATAPFLLTPPMSRVEPGKGQSFRLMFTGGDVPQDRESVFWFNVLEIPPKPEAKDAPANYLQFAVRTRLKIFYRPKGLKDDPLSALDTLTWRLVHDGTSLALECTNPSPYNVSVANVRFKGTELPKDSIEQPSGMCTAKSSHRIVLPGHESGSGTLIYNAINDYGGFVEREAPYTR</sequence>
<feature type="domain" description="Pili assembly chaperone N-terminal" evidence="10">
    <location>
        <begin position="26"/>
        <end position="148"/>
    </location>
</feature>
<evidence type="ECO:0000259" key="10">
    <source>
        <dbReference type="Pfam" id="PF00345"/>
    </source>
</evidence>
<dbReference type="GO" id="GO:0030288">
    <property type="term" value="C:outer membrane-bounded periplasmic space"/>
    <property type="evidence" value="ECO:0007669"/>
    <property type="project" value="InterPro"/>
</dbReference>
<gene>
    <name evidence="12" type="ORF">SAMN06296058_1361</name>
</gene>
<name>A0A1T5K4U2_9GAMM</name>
<feature type="chain" id="PRO_5010589953" evidence="9">
    <location>
        <begin position="24"/>
        <end position="245"/>
    </location>
</feature>
<dbReference type="GO" id="GO:0071555">
    <property type="term" value="P:cell wall organization"/>
    <property type="evidence" value="ECO:0007669"/>
    <property type="project" value="InterPro"/>
</dbReference>
<evidence type="ECO:0000256" key="9">
    <source>
        <dbReference type="SAM" id="SignalP"/>
    </source>
</evidence>
<evidence type="ECO:0000256" key="4">
    <source>
        <dbReference type="ARBA" id="ARBA00022729"/>
    </source>
</evidence>
<evidence type="ECO:0000313" key="12">
    <source>
        <dbReference type="EMBL" id="SKC58631.1"/>
    </source>
</evidence>
<evidence type="ECO:0000256" key="6">
    <source>
        <dbReference type="ARBA" id="ARBA00023186"/>
    </source>
</evidence>
<comment type="subcellular location">
    <subcellularLocation>
        <location evidence="1 8">Periplasm</location>
    </subcellularLocation>
</comment>
<dbReference type="InterPro" id="IPR016148">
    <property type="entry name" value="Pili_assmbl_chaperone_C"/>
</dbReference>
<feature type="domain" description="Pili assembly chaperone C-terminal" evidence="11">
    <location>
        <begin position="174"/>
        <end position="237"/>
    </location>
</feature>
<dbReference type="InterPro" id="IPR008962">
    <property type="entry name" value="PapD-like_sf"/>
</dbReference>
<dbReference type="Proteomes" id="UP000190341">
    <property type="component" value="Unassembled WGS sequence"/>
</dbReference>
<evidence type="ECO:0000256" key="3">
    <source>
        <dbReference type="ARBA" id="ARBA00022558"/>
    </source>
</evidence>
<dbReference type="OrthoDB" id="9131059at2"/>
<dbReference type="PROSITE" id="PS00635">
    <property type="entry name" value="PILI_CHAPERONE"/>
    <property type="match status" value="1"/>
</dbReference>
<protein>
    <submittedName>
        <fullName evidence="12">Chaperone protein EcpD</fullName>
    </submittedName>
</protein>
<evidence type="ECO:0000256" key="2">
    <source>
        <dbReference type="ARBA" id="ARBA00007399"/>
    </source>
</evidence>
<dbReference type="PANTHER" id="PTHR30251">
    <property type="entry name" value="PILUS ASSEMBLY CHAPERONE"/>
    <property type="match status" value="1"/>
</dbReference>
<organism evidence="12 13">
    <name type="scientific">Pseudoxanthomonas indica</name>
    <dbReference type="NCBI Taxonomy" id="428993"/>
    <lineage>
        <taxon>Bacteria</taxon>
        <taxon>Pseudomonadati</taxon>
        <taxon>Pseudomonadota</taxon>
        <taxon>Gammaproteobacteria</taxon>
        <taxon>Lysobacterales</taxon>
        <taxon>Lysobacteraceae</taxon>
        <taxon>Pseudoxanthomonas</taxon>
    </lineage>
</organism>
<keyword evidence="4 9" id="KW-0732">Signal</keyword>
<reference evidence="12 13" key="1">
    <citation type="submission" date="2017-02" db="EMBL/GenBank/DDBJ databases">
        <authorList>
            <person name="Peterson S.W."/>
        </authorList>
    </citation>
    <scope>NUCLEOTIDE SEQUENCE [LARGE SCALE GENOMIC DNA]</scope>
    <source>
        <strain evidence="12 13">P15</strain>
    </source>
</reference>
<dbReference type="InterPro" id="IPR001829">
    <property type="entry name" value="Pili_assmbl_chaperone_bac"/>
</dbReference>
<dbReference type="Pfam" id="PF00345">
    <property type="entry name" value="PapD_N"/>
    <property type="match status" value="1"/>
</dbReference>
<keyword evidence="13" id="KW-1185">Reference proteome</keyword>
<feature type="signal peptide" evidence="9">
    <location>
        <begin position="1"/>
        <end position="23"/>
    </location>
</feature>
<dbReference type="STRING" id="428993.SAMN06296058_1361"/>
<dbReference type="Gene3D" id="2.60.40.10">
    <property type="entry name" value="Immunoglobulins"/>
    <property type="match status" value="2"/>
</dbReference>
<dbReference type="InterPro" id="IPR016147">
    <property type="entry name" value="Pili_assmbl_chaperone_N"/>
</dbReference>
<dbReference type="InterPro" id="IPR036316">
    <property type="entry name" value="Pili_assmbl_chap_C_dom_sf"/>
</dbReference>
<dbReference type="InterPro" id="IPR013783">
    <property type="entry name" value="Ig-like_fold"/>
</dbReference>
<keyword evidence="7" id="KW-0393">Immunoglobulin domain</keyword>
<dbReference type="PRINTS" id="PR00969">
    <property type="entry name" value="CHAPERONPILI"/>
</dbReference>
<comment type="similarity">
    <text evidence="2 8">Belongs to the periplasmic pilus chaperone family.</text>
</comment>
<keyword evidence="3" id="KW-1029">Fimbrium biogenesis</keyword>
<evidence type="ECO:0000256" key="5">
    <source>
        <dbReference type="ARBA" id="ARBA00022764"/>
    </source>
</evidence>
<dbReference type="InterPro" id="IPR050643">
    <property type="entry name" value="Periplasmic_pilus_chap"/>
</dbReference>
<dbReference type="InterPro" id="IPR018046">
    <property type="entry name" value="Pili_assmbl_chaperone_CS"/>
</dbReference>
<evidence type="ECO:0000259" key="11">
    <source>
        <dbReference type="Pfam" id="PF02753"/>
    </source>
</evidence>
<keyword evidence="5" id="KW-0574">Periplasm</keyword>
<dbReference type="SUPFAM" id="SSF49584">
    <property type="entry name" value="Periplasmic chaperone C-domain"/>
    <property type="match status" value="1"/>
</dbReference>
<dbReference type="RefSeq" id="WP_079723671.1">
    <property type="nucleotide sequence ID" value="NZ_BMCL01000002.1"/>
</dbReference>
<dbReference type="SUPFAM" id="SSF49354">
    <property type="entry name" value="PapD-like"/>
    <property type="match status" value="1"/>
</dbReference>
<proteinExistence type="inferred from homology"/>
<evidence type="ECO:0000256" key="1">
    <source>
        <dbReference type="ARBA" id="ARBA00004418"/>
    </source>
</evidence>
<dbReference type="AlphaFoldDB" id="A0A1T5K4U2"/>
<keyword evidence="6 8" id="KW-0143">Chaperone</keyword>
<evidence type="ECO:0000313" key="13">
    <source>
        <dbReference type="Proteomes" id="UP000190341"/>
    </source>
</evidence>
<dbReference type="PANTHER" id="PTHR30251:SF2">
    <property type="entry name" value="FIMBRIAL CHAPERONE YADV-RELATED"/>
    <property type="match status" value="1"/>
</dbReference>
<dbReference type="Pfam" id="PF02753">
    <property type="entry name" value="PapD_C"/>
    <property type="match status" value="1"/>
</dbReference>
<evidence type="ECO:0000256" key="8">
    <source>
        <dbReference type="RuleBase" id="RU003918"/>
    </source>
</evidence>
<evidence type="ECO:0000256" key="7">
    <source>
        <dbReference type="ARBA" id="ARBA00023319"/>
    </source>
</evidence>